<reference evidence="1 2" key="1">
    <citation type="submission" date="2022-12" db="EMBL/GenBank/DDBJ databases">
        <title>Chromosome-level genome of Tegillarca granosa.</title>
        <authorList>
            <person name="Kim J."/>
        </authorList>
    </citation>
    <scope>NUCLEOTIDE SEQUENCE [LARGE SCALE GENOMIC DNA]</scope>
    <source>
        <strain evidence="1">Teg-2019</strain>
        <tissue evidence="1">Adductor muscle</tissue>
    </source>
</reference>
<organism evidence="1 2">
    <name type="scientific">Tegillarca granosa</name>
    <name type="common">Malaysian cockle</name>
    <name type="synonym">Anadara granosa</name>
    <dbReference type="NCBI Taxonomy" id="220873"/>
    <lineage>
        <taxon>Eukaryota</taxon>
        <taxon>Metazoa</taxon>
        <taxon>Spiralia</taxon>
        <taxon>Lophotrochozoa</taxon>
        <taxon>Mollusca</taxon>
        <taxon>Bivalvia</taxon>
        <taxon>Autobranchia</taxon>
        <taxon>Pteriomorphia</taxon>
        <taxon>Arcoida</taxon>
        <taxon>Arcoidea</taxon>
        <taxon>Arcidae</taxon>
        <taxon>Tegillarca</taxon>
    </lineage>
</organism>
<comment type="caution">
    <text evidence="1">The sequence shown here is derived from an EMBL/GenBank/DDBJ whole genome shotgun (WGS) entry which is preliminary data.</text>
</comment>
<protein>
    <submittedName>
        <fullName evidence="1">Uncharacterized protein</fullName>
    </submittedName>
</protein>
<gene>
    <name evidence="1" type="ORF">KUTeg_024157</name>
</gene>
<accession>A0ABQ9E1N3</accession>
<dbReference type="EMBL" id="JARBDR010000923">
    <property type="protein sequence ID" value="KAJ8297626.1"/>
    <property type="molecule type" value="Genomic_DNA"/>
</dbReference>
<keyword evidence="2" id="KW-1185">Reference proteome</keyword>
<sequence length="155" mass="17339">MPAKSKVSKIDWHECVKCKCLVIGRDLVKHAEDCEKDENCLHSCGHIKDECLHGIISPLTTKEVDGLNIPRSCRDNIVFVNPSAMKMCNIHLGKECIFNDQLIKIAWPSTLISPANIGIQEDLLTDLNCKSSDIIKLEAFTCITELASEVLLHPW</sequence>
<evidence type="ECO:0000313" key="1">
    <source>
        <dbReference type="EMBL" id="KAJ8297626.1"/>
    </source>
</evidence>
<proteinExistence type="predicted"/>
<evidence type="ECO:0000313" key="2">
    <source>
        <dbReference type="Proteomes" id="UP001217089"/>
    </source>
</evidence>
<dbReference type="Proteomes" id="UP001217089">
    <property type="component" value="Unassembled WGS sequence"/>
</dbReference>
<name>A0ABQ9E1N3_TEGGR</name>